<proteinExistence type="predicted"/>
<evidence type="ECO:0000313" key="3">
    <source>
        <dbReference type="Proteomes" id="UP000184526"/>
    </source>
</evidence>
<organism evidence="2 3">
    <name type="scientific">Clostridium collagenovorans DSM 3089</name>
    <dbReference type="NCBI Taxonomy" id="1121306"/>
    <lineage>
        <taxon>Bacteria</taxon>
        <taxon>Bacillati</taxon>
        <taxon>Bacillota</taxon>
        <taxon>Clostridia</taxon>
        <taxon>Eubacteriales</taxon>
        <taxon>Clostridiaceae</taxon>
        <taxon>Clostridium</taxon>
    </lineage>
</organism>
<name>A0A1M5UVL8_9CLOT</name>
<dbReference type="EMBL" id="FQXP01000004">
    <property type="protein sequence ID" value="SHH67042.1"/>
    <property type="molecule type" value="Genomic_DNA"/>
</dbReference>
<keyword evidence="3" id="KW-1185">Reference proteome</keyword>
<dbReference type="RefSeq" id="WP_178138946.1">
    <property type="nucleotide sequence ID" value="NZ_FQXP01000004.1"/>
</dbReference>
<gene>
    <name evidence="2" type="ORF">SAMN02745196_00961</name>
</gene>
<feature type="region of interest" description="Disordered" evidence="1">
    <location>
        <begin position="1"/>
        <end position="47"/>
    </location>
</feature>
<evidence type="ECO:0000313" key="2">
    <source>
        <dbReference type="EMBL" id="SHH67042.1"/>
    </source>
</evidence>
<protein>
    <submittedName>
        <fullName evidence="2">Uncharacterized protein</fullName>
    </submittedName>
</protein>
<dbReference type="Proteomes" id="UP000184526">
    <property type="component" value="Unassembled WGS sequence"/>
</dbReference>
<feature type="compositionally biased region" description="Polar residues" evidence="1">
    <location>
        <begin position="14"/>
        <end position="47"/>
    </location>
</feature>
<reference evidence="2 3" key="1">
    <citation type="submission" date="2016-11" db="EMBL/GenBank/DDBJ databases">
        <authorList>
            <person name="Jaros S."/>
            <person name="Januszkiewicz K."/>
            <person name="Wedrychowicz H."/>
        </authorList>
    </citation>
    <scope>NUCLEOTIDE SEQUENCE [LARGE SCALE GENOMIC DNA]</scope>
    <source>
        <strain evidence="2 3">DSM 3089</strain>
    </source>
</reference>
<dbReference type="STRING" id="1121306.SAMN02745196_00961"/>
<dbReference type="AlphaFoldDB" id="A0A1M5UVL8"/>
<evidence type="ECO:0000256" key="1">
    <source>
        <dbReference type="SAM" id="MobiDB-lite"/>
    </source>
</evidence>
<accession>A0A1M5UVL8</accession>
<sequence length="47" mass="5079">MAKNCGCKNKKSTASKSDPTSPNYAENVKNKANTNTPTQTDLPTKHI</sequence>